<evidence type="ECO:0000259" key="3">
    <source>
        <dbReference type="Pfam" id="PF00656"/>
    </source>
</evidence>
<dbReference type="GeneID" id="72000486"/>
<evidence type="ECO:0000256" key="1">
    <source>
        <dbReference type="ARBA" id="ARBA00009005"/>
    </source>
</evidence>
<reference evidence="4 5" key="1">
    <citation type="journal article" date="2021" name="Environ. Microbiol.">
        <title>Gene family expansions and transcriptome signatures uncover fungal adaptations to wood decay.</title>
        <authorList>
            <person name="Hage H."/>
            <person name="Miyauchi S."/>
            <person name="Viragh M."/>
            <person name="Drula E."/>
            <person name="Min B."/>
            <person name="Chaduli D."/>
            <person name="Navarro D."/>
            <person name="Favel A."/>
            <person name="Norest M."/>
            <person name="Lesage-Meessen L."/>
            <person name="Balint B."/>
            <person name="Merenyi Z."/>
            <person name="de Eugenio L."/>
            <person name="Morin E."/>
            <person name="Martinez A.T."/>
            <person name="Baldrian P."/>
            <person name="Stursova M."/>
            <person name="Martinez M.J."/>
            <person name="Novotny C."/>
            <person name="Magnuson J.K."/>
            <person name="Spatafora J.W."/>
            <person name="Maurice S."/>
            <person name="Pangilinan J."/>
            <person name="Andreopoulos W."/>
            <person name="LaButti K."/>
            <person name="Hundley H."/>
            <person name="Na H."/>
            <person name="Kuo A."/>
            <person name="Barry K."/>
            <person name="Lipzen A."/>
            <person name="Henrissat B."/>
            <person name="Riley R."/>
            <person name="Ahrendt S."/>
            <person name="Nagy L.G."/>
            <person name="Grigoriev I.V."/>
            <person name="Martin F."/>
            <person name="Rosso M.N."/>
        </authorList>
    </citation>
    <scope>NUCLEOTIDE SEQUENCE [LARGE SCALE GENOMIC DNA]</scope>
    <source>
        <strain evidence="4 5">CIRM-BRFM 1785</strain>
    </source>
</reference>
<feature type="domain" description="Peptidase C14 caspase" evidence="3">
    <location>
        <begin position="31"/>
        <end position="413"/>
    </location>
</feature>
<evidence type="ECO:0000313" key="4">
    <source>
        <dbReference type="EMBL" id="KAH9836140.1"/>
    </source>
</evidence>
<dbReference type="Pfam" id="PF00656">
    <property type="entry name" value="Peptidase_C14"/>
    <property type="match status" value="1"/>
</dbReference>
<proteinExistence type="inferred from homology"/>
<dbReference type="PANTHER" id="PTHR48104">
    <property type="entry name" value="METACASPASE-4"/>
    <property type="match status" value="1"/>
</dbReference>
<comment type="caution">
    <text evidence="4">The sequence shown here is derived from an EMBL/GenBank/DDBJ whole genome shotgun (WGS) entry which is preliminary data.</text>
</comment>
<comment type="similarity">
    <text evidence="1">Belongs to the peptidase C14B family.</text>
</comment>
<evidence type="ECO:0000313" key="5">
    <source>
        <dbReference type="Proteomes" id="UP000814176"/>
    </source>
</evidence>
<name>A0ABQ8KEK4_9APHY</name>
<feature type="compositionally biased region" description="Low complexity" evidence="2">
    <location>
        <begin position="264"/>
        <end position="273"/>
    </location>
</feature>
<keyword evidence="5" id="KW-1185">Reference proteome</keyword>
<dbReference type="EMBL" id="JADCUA010000011">
    <property type="protein sequence ID" value="KAH9836140.1"/>
    <property type="molecule type" value="Genomic_DNA"/>
</dbReference>
<gene>
    <name evidence="4" type="ORF">C8Q71DRAFT_68166</name>
</gene>
<dbReference type="Gene3D" id="3.40.50.12660">
    <property type="match status" value="1"/>
</dbReference>
<dbReference type="RefSeq" id="XP_047778425.1">
    <property type="nucleotide sequence ID" value="XM_047919754.1"/>
</dbReference>
<accession>A0ABQ8KEK4</accession>
<organism evidence="4 5">
    <name type="scientific">Rhodofomes roseus</name>
    <dbReference type="NCBI Taxonomy" id="34475"/>
    <lineage>
        <taxon>Eukaryota</taxon>
        <taxon>Fungi</taxon>
        <taxon>Dikarya</taxon>
        <taxon>Basidiomycota</taxon>
        <taxon>Agaricomycotina</taxon>
        <taxon>Agaricomycetes</taxon>
        <taxon>Polyporales</taxon>
        <taxon>Rhodofomes</taxon>
    </lineage>
</organism>
<evidence type="ECO:0000256" key="2">
    <source>
        <dbReference type="SAM" id="MobiDB-lite"/>
    </source>
</evidence>
<protein>
    <submittedName>
        <fullName evidence="4">Caspase domain-containing protein</fullName>
    </submittedName>
</protein>
<dbReference type="InterPro" id="IPR050452">
    <property type="entry name" value="Metacaspase"/>
</dbReference>
<feature type="compositionally biased region" description="Basic and acidic residues" evidence="2">
    <location>
        <begin position="292"/>
        <end position="307"/>
    </location>
</feature>
<sequence>MKIGPKLGPRVLHRLSLPVTPETPQPARSCRKKALLIGINYSMEESSLNTNCVELEGPHKDAIGMRDLLIDKYGYKEEDVVLMVDTEGVDRARRPSRKNMIREIRALVRGAQPGDRFVFLFSGHSDQIPCRDHTEDDGFDEVLLPMDFDGKSKHKLIVDNDLRKWLVDPLPPGAQLMAILDACHSGTLLDLDHYDCNKVYFPWVSLGRRDAKTRHVDVVRKNDTFAPVLHQKTAPAALVLDSLSGLSSPRSPLSPAAFSRSLFSPLSPSPKSAKAIRHSRSLHHKALRHHPDRAPDADPDAEQGHTRELRRRRTTVSVSVAAWAAGKTLRPAAEVLKQIVPAALCMSPVSYRKCDGECPVGFAAEVPRVISLAACGDSQYTWEYKRGQSMTQDLIQELRENPQPKIHELVTKLGYSRYEVSRLLHGAAKRQREAIKEGAQPLYLLEGVNFQDVQLGSQERLDMEMPFEF</sequence>
<feature type="region of interest" description="Disordered" evidence="2">
    <location>
        <begin position="264"/>
        <end position="312"/>
    </location>
</feature>
<dbReference type="PANTHER" id="PTHR48104:SF30">
    <property type="entry name" value="METACASPASE-1"/>
    <property type="match status" value="1"/>
</dbReference>
<feature type="compositionally biased region" description="Basic residues" evidence="2">
    <location>
        <begin position="274"/>
        <end position="291"/>
    </location>
</feature>
<dbReference type="InterPro" id="IPR011600">
    <property type="entry name" value="Pept_C14_caspase"/>
</dbReference>
<dbReference type="Proteomes" id="UP000814176">
    <property type="component" value="Unassembled WGS sequence"/>
</dbReference>